<keyword evidence="8" id="KW-1185">Reference proteome</keyword>
<name>A0AAN6U4E7_9PEZI</name>
<keyword evidence="5" id="KW-0539">Nucleus</keyword>
<feature type="region of interest" description="Disordered" evidence="6">
    <location>
        <begin position="82"/>
        <end position="105"/>
    </location>
</feature>
<comment type="caution">
    <text evidence="7">The sequence shown here is derived from an EMBL/GenBank/DDBJ whole genome shotgun (WGS) entry which is preliminary data.</text>
</comment>
<dbReference type="GeneID" id="87829193"/>
<proteinExistence type="predicted"/>
<evidence type="ECO:0000256" key="1">
    <source>
        <dbReference type="ARBA" id="ARBA00004123"/>
    </source>
</evidence>
<evidence type="ECO:0000313" key="7">
    <source>
        <dbReference type="EMBL" id="KAK4126079.1"/>
    </source>
</evidence>
<evidence type="ECO:0000256" key="3">
    <source>
        <dbReference type="ARBA" id="ARBA00023125"/>
    </source>
</evidence>
<organism evidence="7 8">
    <name type="scientific">Parathielavia appendiculata</name>
    <dbReference type="NCBI Taxonomy" id="2587402"/>
    <lineage>
        <taxon>Eukaryota</taxon>
        <taxon>Fungi</taxon>
        <taxon>Dikarya</taxon>
        <taxon>Ascomycota</taxon>
        <taxon>Pezizomycotina</taxon>
        <taxon>Sordariomycetes</taxon>
        <taxon>Sordariomycetidae</taxon>
        <taxon>Sordariales</taxon>
        <taxon>Chaetomiaceae</taxon>
        <taxon>Parathielavia</taxon>
    </lineage>
</organism>
<dbReference type="GO" id="GO:0005634">
    <property type="term" value="C:nucleus"/>
    <property type="evidence" value="ECO:0007669"/>
    <property type="project" value="UniProtKB-SubCell"/>
</dbReference>
<keyword evidence="2" id="KW-0805">Transcription regulation</keyword>
<evidence type="ECO:0000313" key="8">
    <source>
        <dbReference type="Proteomes" id="UP001302602"/>
    </source>
</evidence>
<evidence type="ECO:0000256" key="4">
    <source>
        <dbReference type="ARBA" id="ARBA00023163"/>
    </source>
</evidence>
<reference evidence="7" key="1">
    <citation type="journal article" date="2023" name="Mol. Phylogenet. Evol.">
        <title>Genome-scale phylogeny and comparative genomics of the fungal order Sordariales.</title>
        <authorList>
            <person name="Hensen N."/>
            <person name="Bonometti L."/>
            <person name="Westerberg I."/>
            <person name="Brannstrom I.O."/>
            <person name="Guillou S."/>
            <person name="Cros-Aarteil S."/>
            <person name="Calhoun S."/>
            <person name="Haridas S."/>
            <person name="Kuo A."/>
            <person name="Mondo S."/>
            <person name="Pangilinan J."/>
            <person name="Riley R."/>
            <person name="LaButti K."/>
            <person name="Andreopoulos B."/>
            <person name="Lipzen A."/>
            <person name="Chen C."/>
            <person name="Yan M."/>
            <person name="Daum C."/>
            <person name="Ng V."/>
            <person name="Clum A."/>
            <person name="Steindorff A."/>
            <person name="Ohm R.A."/>
            <person name="Martin F."/>
            <person name="Silar P."/>
            <person name="Natvig D.O."/>
            <person name="Lalanne C."/>
            <person name="Gautier V."/>
            <person name="Ament-Velasquez S.L."/>
            <person name="Kruys A."/>
            <person name="Hutchinson M.I."/>
            <person name="Powell A.J."/>
            <person name="Barry K."/>
            <person name="Miller A.N."/>
            <person name="Grigoriev I.V."/>
            <person name="Debuchy R."/>
            <person name="Gladieux P."/>
            <person name="Hiltunen Thoren M."/>
            <person name="Johannesson H."/>
        </authorList>
    </citation>
    <scope>NUCLEOTIDE SEQUENCE</scope>
    <source>
        <strain evidence="7">CBS 731.68</strain>
    </source>
</reference>
<dbReference type="EMBL" id="MU853225">
    <property type="protein sequence ID" value="KAK4126079.1"/>
    <property type="molecule type" value="Genomic_DNA"/>
</dbReference>
<sequence>MQAIGSKALCRLRTPPTNLSNRAIGDELAQLDNATAGPVASNASPITPKQHWPATTCHDGQATVTEEQPIYVNEKQLHRILKGEPLETSSEYKRDQSGASPMPTK</sequence>
<comment type="subcellular location">
    <subcellularLocation>
        <location evidence="1">Nucleus</location>
    </subcellularLocation>
</comment>
<dbReference type="GO" id="GO:0003700">
    <property type="term" value="F:DNA-binding transcription factor activity"/>
    <property type="evidence" value="ECO:0007669"/>
    <property type="project" value="InterPro"/>
</dbReference>
<dbReference type="GO" id="GO:0003677">
    <property type="term" value="F:DNA binding"/>
    <property type="evidence" value="ECO:0007669"/>
    <property type="project" value="UniProtKB-KW"/>
</dbReference>
<feature type="compositionally biased region" description="Basic and acidic residues" evidence="6">
    <location>
        <begin position="82"/>
        <end position="96"/>
    </location>
</feature>
<dbReference type="AlphaFoldDB" id="A0AAN6U4E7"/>
<dbReference type="RefSeq" id="XP_062649850.1">
    <property type="nucleotide sequence ID" value="XM_062792424.1"/>
</dbReference>
<protein>
    <submittedName>
        <fullName evidence="7">Uncharacterized protein</fullName>
    </submittedName>
</protein>
<gene>
    <name evidence="7" type="ORF">N657DRAFT_642848</name>
</gene>
<keyword evidence="4" id="KW-0804">Transcription</keyword>
<feature type="region of interest" description="Disordered" evidence="6">
    <location>
        <begin position="1"/>
        <end position="21"/>
    </location>
</feature>
<reference evidence="7" key="2">
    <citation type="submission" date="2023-05" db="EMBL/GenBank/DDBJ databases">
        <authorList>
            <consortium name="Lawrence Berkeley National Laboratory"/>
            <person name="Steindorff A."/>
            <person name="Hensen N."/>
            <person name="Bonometti L."/>
            <person name="Westerberg I."/>
            <person name="Brannstrom I.O."/>
            <person name="Guillou S."/>
            <person name="Cros-Aarteil S."/>
            <person name="Calhoun S."/>
            <person name="Haridas S."/>
            <person name="Kuo A."/>
            <person name="Mondo S."/>
            <person name="Pangilinan J."/>
            <person name="Riley R."/>
            <person name="Labutti K."/>
            <person name="Andreopoulos B."/>
            <person name="Lipzen A."/>
            <person name="Chen C."/>
            <person name="Yanf M."/>
            <person name="Daum C."/>
            <person name="Ng V."/>
            <person name="Clum A."/>
            <person name="Ohm R."/>
            <person name="Martin F."/>
            <person name="Silar P."/>
            <person name="Natvig D."/>
            <person name="Lalanne C."/>
            <person name="Gautier V."/>
            <person name="Ament-Velasquez S.L."/>
            <person name="Kruys A."/>
            <person name="Hutchinson M.I."/>
            <person name="Powell A.J."/>
            <person name="Barry K."/>
            <person name="Miller A.N."/>
            <person name="Grigoriev I.V."/>
            <person name="Debuchy R."/>
            <person name="Gladieux P."/>
            <person name="Thoren M.H."/>
            <person name="Johannesson H."/>
        </authorList>
    </citation>
    <scope>NUCLEOTIDE SEQUENCE</scope>
    <source>
        <strain evidence="7">CBS 731.68</strain>
    </source>
</reference>
<dbReference type="InterPro" id="IPR001289">
    <property type="entry name" value="NFYA"/>
</dbReference>
<keyword evidence="3" id="KW-0238">DNA-binding</keyword>
<dbReference type="Proteomes" id="UP001302602">
    <property type="component" value="Unassembled WGS sequence"/>
</dbReference>
<dbReference type="PROSITE" id="PS51152">
    <property type="entry name" value="NFYA_HAP2_2"/>
    <property type="match status" value="1"/>
</dbReference>
<accession>A0AAN6U4E7</accession>
<evidence type="ECO:0000256" key="5">
    <source>
        <dbReference type="ARBA" id="ARBA00023242"/>
    </source>
</evidence>
<evidence type="ECO:0000256" key="6">
    <source>
        <dbReference type="SAM" id="MobiDB-lite"/>
    </source>
</evidence>
<evidence type="ECO:0000256" key="2">
    <source>
        <dbReference type="ARBA" id="ARBA00023015"/>
    </source>
</evidence>